<comment type="caution">
    <text evidence="1">The sequence shown here is derived from an EMBL/GenBank/DDBJ whole genome shotgun (WGS) entry which is preliminary data.</text>
</comment>
<organism evidence="1 2">
    <name type="scientific">Adineta steineri</name>
    <dbReference type="NCBI Taxonomy" id="433720"/>
    <lineage>
        <taxon>Eukaryota</taxon>
        <taxon>Metazoa</taxon>
        <taxon>Spiralia</taxon>
        <taxon>Gnathifera</taxon>
        <taxon>Rotifera</taxon>
        <taxon>Eurotatoria</taxon>
        <taxon>Bdelloidea</taxon>
        <taxon>Adinetida</taxon>
        <taxon>Adinetidae</taxon>
        <taxon>Adineta</taxon>
    </lineage>
</organism>
<evidence type="ECO:0000313" key="2">
    <source>
        <dbReference type="Proteomes" id="UP000663891"/>
    </source>
</evidence>
<reference evidence="1" key="1">
    <citation type="submission" date="2021-02" db="EMBL/GenBank/DDBJ databases">
        <authorList>
            <person name="Nowell W R."/>
        </authorList>
    </citation>
    <scope>NUCLEOTIDE SEQUENCE</scope>
</reference>
<dbReference type="Proteomes" id="UP000663891">
    <property type="component" value="Unassembled WGS sequence"/>
</dbReference>
<sequence>SRINPPGTLSFGRA</sequence>
<evidence type="ECO:0000313" key="1">
    <source>
        <dbReference type="EMBL" id="CAF1542101.1"/>
    </source>
</evidence>
<gene>
    <name evidence="1" type="ORF">VCS650_LOCUS44045</name>
</gene>
<proteinExistence type="predicted"/>
<feature type="non-terminal residue" evidence="1">
    <location>
        <position position="1"/>
    </location>
</feature>
<protein>
    <submittedName>
        <fullName evidence="1">Uncharacterized protein</fullName>
    </submittedName>
</protein>
<accession>A0A815W6Y2</accession>
<dbReference type="EMBL" id="CAJNON010007539">
    <property type="protein sequence ID" value="CAF1542101.1"/>
    <property type="molecule type" value="Genomic_DNA"/>
</dbReference>
<name>A0A815W6Y2_9BILA</name>